<feature type="transmembrane region" description="Helical" evidence="2">
    <location>
        <begin position="266"/>
        <end position="285"/>
    </location>
</feature>
<name>A0A4Q2RHQ2_9HYPH</name>
<proteinExistence type="predicted"/>
<dbReference type="AlphaFoldDB" id="A0A4Q2RHQ2"/>
<reference evidence="3 4" key="2">
    <citation type="submission" date="2019-02" db="EMBL/GenBank/DDBJ databases">
        <title>'Lichenibacterium ramalinii' gen. nov. sp. nov., 'Lichenibacterium minor' gen. nov. sp. nov.</title>
        <authorList>
            <person name="Pankratov T."/>
        </authorList>
    </citation>
    <scope>NUCLEOTIDE SEQUENCE [LARGE SCALE GENOMIC DNA]</scope>
    <source>
        <strain evidence="3 4">RmlP001</strain>
    </source>
</reference>
<feature type="transmembrane region" description="Helical" evidence="2">
    <location>
        <begin position="108"/>
        <end position="130"/>
    </location>
</feature>
<reference evidence="3 4" key="1">
    <citation type="submission" date="2018-09" db="EMBL/GenBank/DDBJ databases">
        <authorList>
            <person name="Grouzdev D.S."/>
            <person name="Krutkina M.S."/>
        </authorList>
    </citation>
    <scope>NUCLEOTIDE SEQUENCE [LARGE SCALE GENOMIC DNA]</scope>
    <source>
        <strain evidence="3 4">RmlP001</strain>
    </source>
</reference>
<dbReference type="RefSeq" id="WP_129217822.1">
    <property type="nucleotide sequence ID" value="NZ_QYBC01000002.1"/>
</dbReference>
<dbReference type="Proteomes" id="UP000289411">
    <property type="component" value="Unassembled WGS sequence"/>
</dbReference>
<evidence type="ECO:0000313" key="3">
    <source>
        <dbReference type="EMBL" id="RYB07222.1"/>
    </source>
</evidence>
<gene>
    <name evidence="3" type="ORF">D3272_03955</name>
</gene>
<dbReference type="EMBL" id="QYBC01000002">
    <property type="protein sequence ID" value="RYB07222.1"/>
    <property type="molecule type" value="Genomic_DNA"/>
</dbReference>
<keyword evidence="2" id="KW-1133">Transmembrane helix</keyword>
<organism evidence="3 4">
    <name type="scientific">Lichenibacterium ramalinae</name>
    <dbReference type="NCBI Taxonomy" id="2316527"/>
    <lineage>
        <taxon>Bacteria</taxon>
        <taxon>Pseudomonadati</taxon>
        <taxon>Pseudomonadota</taxon>
        <taxon>Alphaproteobacteria</taxon>
        <taxon>Hyphomicrobiales</taxon>
        <taxon>Lichenihabitantaceae</taxon>
        <taxon>Lichenibacterium</taxon>
    </lineage>
</organism>
<dbReference type="OrthoDB" id="7276301at2"/>
<feature type="transmembrane region" description="Helical" evidence="2">
    <location>
        <begin position="73"/>
        <end position="96"/>
    </location>
</feature>
<protein>
    <submittedName>
        <fullName evidence="3">PhnA-like protein</fullName>
    </submittedName>
</protein>
<feature type="transmembrane region" description="Helical" evidence="2">
    <location>
        <begin position="28"/>
        <end position="53"/>
    </location>
</feature>
<feature type="coiled-coil region" evidence="1">
    <location>
        <begin position="227"/>
        <end position="254"/>
    </location>
</feature>
<keyword evidence="1" id="KW-0175">Coiled coil</keyword>
<sequence length="294" mass="29060">MAISPLSAGIATPLAVPAHERHRISWGAVFAGVVAGLVVQLLLSILGLGIGLATVDPATSGTPSASSLSIGAAVWWIVSGIVASAAGGFLAGRLSGKPGRMTNGYHGLVAWAATTLVVVFLLSSAVGSVFSGAFGAVSGIVGGAGHLVGGTVQTAAQAVAPALPQIKDPLAGIEGQIKSATDVQDPAQLRDTAASAVRAALTGDAAQQQQASDKAAEALAKARGIPLDDAKAQVAQYRQQYQQAAAQAKAKATEIADATARTTSQASLAMVLALVLGAIAAAFGGRAGTMRDLA</sequence>
<keyword evidence="4" id="KW-1185">Reference proteome</keyword>
<accession>A0A4Q2RHQ2</accession>
<evidence type="ECO:0000256" key="2">
    <source>
        <dbReference type="SAM" id="Phobius"/>
    </source>
</evidence>
<evidence type="ECO:0000313" key="4">
    <source>
        <dbReference type="Proteomes" id="UP000289411"/>
    </source>
</evidence>
<keyword evidence="2" id="KW-0812">Transmembrane</keyword>
<comment type="caution">
    <text evidence="3">The sequence shown here is derived from an EMBL/GenBank/DDBJ whole genome shotgun (WGS) entry which is preliminary data.</text>
</comment>
<keyword evidence="2" id="KW-0472">Membrane</keyword>
<evidence type="ECO:0000256" key="1">
    <source>
        <dbReference type="SAM" id="Coils"/>
    </source>
</evidence>